<evidence type="ECO:0000259" key="3">
    <source>
        <dbReference type="PROSITE" id="PS51668"/>
    </source>
</evidence>
<reference evidence="4 5" key="1">
    <citation type="journal article" date="2014" name="Int. J. Syst. Evol. Microbiol.">
        <title>Complete genome sequence of Corynebacterium casei LMG S-19264T (=DSM 44701T), isolated from a smear-ripened cheese.</title>
        <authorList>
            <consortium name="US DOE Joint Genome Institute (JGI-PGF)"/>
            <person name="Walter F."/>
            <person name="Albersmeier A."/>
            <person name="Kalinowski J."/>
            <person name="Ruckert C."/>
        </authorList>
    </citation>
    <scope>NUCLEOTIDE SEQUENCE [LARGE SCALE GENOMIC DNA]</scope>
    <source>
        <strain evidence="4 5">NBRC 112785</strain>
    </source>
</reference>
<dbReference type="Proteomes" id="UP001157439">
    <property type="component" value="Unassembled WGS sequence"/>
</dbReference>
<dbReference type="InterPro" id="IPR041369">
    <property type="entry name" value="TrmO_C"/>
</dbReference>
<gene>
    <name evidence="4" type="primary">yaeB</name>
    <name evidence="4" type="ORF">GCM10007894_06750</name>
</gene>
<name>A0AA37WVL1_9GAMM</name>
<evidence type="ECO:0000313" key="5">
    <source>
        <dbReference type="Proteomes" id="UP001157439"/>
    </source>
</evidence>
<dbReference type="Pfam" id="PF01980">
    <property type="entry name" value="TrmO_N"/>
    <property type="match status" value="1"/>
</dbReference>
<dbReference type="FunFam" id="2.40.30.70:FF:000001">
    <property type="entry name" value="tRNA (N6-threonylcarbamoyladenosine(37)-N6)-methyltransferase TrmO"/>
    <property type="match status" value="1"/>
</dbReference>
<dbReference type="AlphaFoldDB" id="A0AA37WVL1"/>
<dbReference type="Gene3D" id="2.40.30.70">
    <property type="entry name" value="YaeB-like"/>
    <property type="match status" value="1"/>
</dbReference>
<dbReference type="NCBIfam" id="TIGR00104">
    <property type="entry name" value="tRNA_TsaA"/>
    <property type="match status" value="1"/>
</dbReference>
<proteinExistence type="inferred from homology"/>
<feature type="domain" description="TsaA-like" evidence="3">
    <location>
        <begin position="7"/>
        <end position="148"/>
    </location>
</feature>
<dbReference type="CDD" id="cd09281">
    <property type="entry name" value="UPF0066"/>
    <property type="match status" value="1"/>
</dbReference>
<evidence type="ECO:0000313" key="4">
    <source>
        <dbReference type="EMBL" id="GLS82698.1"/>
    </source>
</evidence>
<dbReference type="InterPro" id="IPR023370">
    <property type="entry name" value="TrmO-like_N"/>
</dbReference>
<organism evidence="4 5">
    <name type="scientific">Paraferrimonas haliotis</name>
    <dbReference type="NCBI Taxonomy" id="2013866"/>
    <lineage>
        <taxon>Bacteria</taxon>
        <taxon>Pseudomonadati</taxon>
        <taxon>Pseudomonadota</taxon>
        <taxon>Gammaproteobacteria</taxon>
        <taxon>Alteromonadales</taxon>
        <taxon>Ferrimonadaceae</taxon>
        <taxon>Paraferrimonas</taxon>
    </lineage>
</organism>
<dbReference type="InterPro" id="IPR036414">
    <property type="entry name" value="YaeB_N_sf"/>
</dbReference>
<comment type="similarity">
    <text evidence="2">Belongs to the tRNA methyltransferase O family.</text>
</comment>
<keyword evidence="1" id="KW-0949">S-adenosyl-L-methionine</keyword>
<dbReference type="InterPro" id="IPR036413">
    <property type="entry name" value="YaeB-like_sf"/>
</dbReference>
<dbReference type="GO" id="GO:0089715">
    <property type="term" value="F:tRNA (L-threonylcarbamoyladenosine(37)-C2) methyltransferase activity"/>
    <property type="evidence" value="ECO:0007669"/>
    <property type="project" value="TreeGrafter"/>
</dbReference>
<dbReference type="PANTHER" id="PTHR12818:SF0">
    <property type="entry name" value="TRNA (ADENINE(37)-N6)-METHYLTRANSFERASE"/>
    <property type="match status" value="1"/>
</dbReference>
<dbReference type="SUPFAM" id="SSF118196">
    <property type="entry name" value="YaeB-like"/>
    <property type="match status" value="1"/>
</dbReference>
<accession>A0AA37WVL1</accession>
<dbReference type="RefSeq" id="WP_095498881.1">
    <property type="nucleotide sequence ID" value="NZ_BSPO01000002.1"/>
</dbReference>
<sequence>MTQTYPIEPIAVCTTPYSQKFAVPRQPGLVTAANGVIELLEGYNNPDLVRGIEQYSHLWLTFVFDKTLEQGWRPTIRPPRLGGNQRIGVLASRSPFRPNGLGQSVVKLEKVEISGTNVKLHISGMDLVNQTPVIDIKPYIPYSDAVASATAGMAQQKPTLVKVEFSSEVNEQMALLNSSDYPQLPLLIKQIIEQDPRPAYKKGQTDQKIYTMTLFDLEISWRYHNECAKVTLITKS</sequence>
<dbReference type="Gene3D" id="3.30.2310.10">
    <property type="entry name" value="YaeB-like"/>
    <property type="match status" value="1"/>
</dbReference>
<protein>
    <submittedName>
        <fullName evidence="4">tRNA (N6-threonylcarbamoyladenosine(37)-N6)-methyltransferase TrmO</fullName>
    </submittedName>
</protein>
<dbReference type="PANTHER" id="PTHR12818">
    <property type="entry name" value="TRNA (ADENINE(37)-N6)-METHYLTRANSFERASE"/>
    <property type="match status" value="1"/>
</dbReference>
<dbReference type="PROSITE" id="PS51668">
    <property type="entry name" value="TSAA_2"/>
    <property type="match status" value="1"/>
</dbReference>
<evidence type="ECO:0000256" key="2">
    <source>
        <dbReference type="ARBA" id="ARBA00033753"/>
    </source>
</evidence>
<keyword evidence="5" id="KW-1185">Reference proteome</keyword>
<dbReference type="EMBL" id="BSPO01000002">
    <property type="protein sequence ID" value="GLS82698.1"/>
    <property type="molecule type" value="Genomic_DNA"/>
</dbReference>
<evidence type="ECO:0000256" key="1">
    <source>
        <dbReference type="ARBA" id="ARBA00022691"/>
    </source>
</evidence>
<comment type="caution">
    <text evidence="4">The sequence shown here is derived from an EMBL/GenBank/DDBJ whole genome shotgun (WGS) entry which is preliminary data.</text>
</comment>
<dbReference type="Pfam" id="PF18389">
    <property type="entry name" value="TrmO_C"/>
    <property type="match status" value="1"/>
</dbReference>
<dbReference type="InterPro" id="IPR040372">
    <property type="entry name" value="YaeB-like"/>
</dbReference>